<proteinExistence type="predicted"/>
<dbReference type="Proteomes" id="UP000887566">
    <property type="component" value="Unplaced"/>
</dbReference>
<dbReference type="AlphaFoldDB" id="A0A914WAD9"/>
<accession>A0A914WAD9</accession>
<reference evidence="2" key="1">
    <citation type="submission" date="2022-11" db="UniProtKB">
        <authorList>
            <consortium name="WormBaseParasite"/>
        </authorList>
    </citation>
    <scope>IDENTIFICATION</scope>
</reference>
<name>A0A914WAD9_9BILA</name>
<evidence type="ECO:0000313" key="2">
    <source>
        <dbReference type="WBParaSite" id="PSAMB.scaffold3458size18201.g21572.t1"/>
    </source>
</evidence>
<organism evidence="1 2">
    <name type="scientific">Plectus sambesii</name>
    <dbReference type="NCBI Taxonomy" id="2011161"/>
    <lineage>
        <taxon>Eukaryota</taxon>
        <taxon>Metazoa</taxon>
        <taxon>Ecdysozoa</taxon>
        <taxon>Nematoda</taxon>
        <taxon>Chromadorea</taxon>
        <taxon>Plectida</taxon>
        <taxon>Plectina</taxon>
        <taxon>Plectoidea</taxon>
        <taxon>Plectidae</taxon>
        <taxon>Plectus</taxon>
    </lineage>
</organism>
<dbReference type="PROSITE" id="PS51257">
    <property type="entry name" value="PROKAR_LIPOPROTEIN"/>
    <property type="match status" value="1"/>
</dbReference>
<sequence>MGMKTDGRFDDGNETHLFASSTVGCTVAEVMVQRCVAAWNNHSVQKRGKPLDYIATKANFPLPMGALPSVVDAAKLYRDKGYHLTDEWSFGKDPLEGQGDKQASRNQSFWLEVETMFGGAQGLANEVAQHHYANFQWSILRFCELSEQ</sequence>
<protein>
    <submittedName>
        <fullName evidence="2">Uncharacterized protein</fullName>
    </submittedName>
</protein>
<keyword evidence="1" id="KW-1185">Reference proteome</keyword>
<dbReference type="WBParaSite" id="PSAMB.scaffold3458size18201.g21572.t1">
    <property type="protein sequence ID" value="PSAMB.scaffold3458size18201.g21572.t1"/>
    <property type="gene ID" value="PSAMB.scaffold3458size18201.g21572"/>
</dbReference>
<evidence type="ECO:0000313" key="1">
    <source>
        <dbReference type="Proteomes" id="UP000887566"/>
    </source>
</evidence>